<feature type="region of interest" description="Disordered" evidence="1">
    <location>
        <begin position="446"/>
        <end position="571"/>
    </location>
</feature>
<reference evidence="3" key="1">
    <citation type="journal article" date="2008" name="Nat. Genet.">
        <title>The Pristionchus pacificus genome provides a unique perspective on nematode lifestyle and parasitism.</title>
        <authorList>
            <person name="Dieterich C."/>
            <person name="Clifton S.W."/>
            <person name="Schuster L.N."/>
            <person name="Chinwalla A."/>
            <person name="Delehaunty K."/>
            <person name="Dinkelacker I."/>
            <person name="Fulton L."/>
            <person name="Fulton R."/>
            <person name="Godfrey J."/>
            <person name="Minx P."/>
            <person name="Mitreva M."/>
            <person name="Roeseler W."/>
            <person name="Tian H."/>
            <person name="Witte H."/>
            <person name="Yang S.P."/>
            <person name="Wilson R.K."/>
            <person name="Sommer R.J."/>
        </authorList>
    </citation>
    <scope>NUCLEOTIDE SEQUENCE [LARGE SCALE GENOMIC DNA]</scope>
    <source>
        <strain evidence="3">PS312</strain>
    </source>
</reference>
<name>A0A2A6CL99_PRIPA</name>
<accession>A0A8R1UJ99</accession>
<proteinExistence type="predicted"/>
<feature type="compositionally biased region" description="Basic residues" evidence="1">
    <location>
        <begin position="171"/>
        <end position="183"/>
    </location>
</feature>
<feature type="compositionally biased region" description="Basic and acidic residues" evidence="1">
    <location>
        <begin position="672"/>
        <end position="691"/>
    </location>
</feature>
<dbReference type="Proteomes" id="UP000005239">
    <property type="component" value="Unassembled WGS sequence"/>
</dbReference>
<feature type="region of interest" description="Disordered" evidence="1">
    <location>
        <begin position="1"/>
        <end position="25"/>
    </location>
</feature>
<dbReference type="AlphaFoldDB" id="A0A2A6CL99"/>
<feature type="compositionally biased region" description="Basic and acidic residues" evidence="1">
    <location>
        <begin position="126"/>
        <end position="142"/>
    </location>
</feature>
<feature type="compositionally biased region" description="Polar residues" evidence="1">
    <location>
        <begin position="405"/>
        <end position="415"/>
    </location>
</feature>
<feature type="compositionally biased region" description="Basic residues" evidence="1">
    <location>
        <begin position="93"/>
        <end position="102"/>
    </location>
</feature>
<feature type="compositionally biased region" description="Basic and acidic residues" evidence="1">
    <location>
        <begin position="493"/>
        <end position="511"/>
    </location>
</feature>
<dbReference type="EnsemblMetazoa" id="PPA27412.1">
    <property type="protein sequence ID" value="PPA27412.1"/>
    <property type="gene ID" value="WBGene00116966"/>
</dbReference>
<feature type="region of interest" description="Disordered" evidence="1">
    <location>
        <begin position="666"/>
        <end position="691"/>
    </location>
</feature>
<protein>
    <submittedName>
        <fullName evidence="2">Uncharacterized protein</fullName>
    </submittedName>
</protein>
<reference evidence="2" key="2">
    <citation type="submission" date="2022-06" db="UniProtKB">
        <authorList>
            <consortium name="EnsemblMetazoa"/>
        </authorList>
    </citation>
    <scope>IDENTIFICATION</scope>
    <source>
        <strain evidence="2">PS312</strain>
    </source>
</reference>
<evidence type="ECO:0000313" key="2">
    <source>
        <dbReference type="EnsemblMetazoa" id="PPA27412.1"/>
    </source>
</evidence>
<dbReference type="InterPro" id="IPR039190">
    <property type="entry name" value="TTC14"/>
</dbReference>
<keyword evidence="3" id="KW-1185">Reference proteome</keyword>
<evidence type="ECO:0000313" key="3">
    <source>
        <dbReference type="Proteomes" id="UP000005239"/>
    </source>
</evidence>
<feature type="compositionally biased region" description="Basic residues" evidence="1">
    <location>
        <begin position="346"/>
        <end position="368"/>
    </location>
</feature>
<accession>A0A2A6CL99</accession>
<feature type="region of interest" description="Disordered" evidence="1">
    <location>
        <begin position="82"/>
        <end position="194"/>
    </location>
</feature>
<organism evidence="2 3">
    <name type="scientific">Pristionchus pacificus</name>
    <name type="common">Parasitic nematode worm</name>
    <dbReference type="NCBI Taxonomy" id="54126"/>
    <lineage>
        <taxon>Eukaryota</taxon>
        <taxon>Metazoa</taxon>
        <taxon>Ecdysozoa</taxon>
        <taxon>Nematoda</taxon>
        <taxon>Chromadorea</taxon>
        <taxon>Rhabditida</taxon>
        <taxon>Rhabditina</taxon>
        <taxon>Diplogasteromorpha</taxon>
        <taxon>Diplogasteroidea</taxon>
        <taxon>Neodiplogasteridae</taxon>
        <taxon>Pristionchus</taxon>
    </lineage>
</organism>
<feature type="compositionally biased region" description="Basic residues" evidence="1">
    <location>
        <begin position="388"/>
        <end position="404"/>
    </location>
</feature>
<feature type="compositionally biased region" description="Acidic residues" evidence="1">
    <location>
        <begin position="557"/>
        <end position="567"/>
    </location>
</feature>
<feature type="compositionally biased region" description="Acidic residues" evidence="1">
    <location>
        <begin position="15"/>
        <end position="24"/>
    </location>
</feature>
<evidence type="ECO:0000256" key="1">
    <source>
        <dbReference type="SAM" id="MobiDB-lite"/>
    </source>
</evidence>
<feature type="region of interest" description="Disordered" evidence="1">
    <location>
        <begin position="318"/>
        <end position="419"/>
    </location>
</feature>
<feature type="compositionally biased region" description="Basic and acidic residues" evidence="1">
    <location>
        <begin position="318"/>
        <end position="331"/>
    </location>
</feature>
<feature type="compositionally biased region" description="Basic and acidic residues" evidence="1">
    <location>
        <begin position="448"/>
        <end position="481"/>
    </location>
</feature>
<feature type="compositionally biased region" description="Basic and acidic residues" evidence="1">
    <location>
        <begin position="82"/>
        <end position="91"/>
    </location>
</feature>
<gene>
    <name evidence="2" type="primary">WBGene00116966</name>
</gene>
<dbReference type="PANTHER" id="PTHR23184">
    <property type="entry name" value="TETRATRICOPEPTIDE REPEAT PROTEIN 14"/>
    <property type="match status" value="1"/>
</dbReference>
<sequence length="884" mass="101156">NIQLSPTMQIKEEEYTTDNEDDEVPPMLERQEPIYASDTSFGPSLAESVKTRKRAATTTLANQKDDNLTTRYLHDDVVMDRMIGKGEDAVSKRSVKKVKRGGTKGMDRGRSMNSRSRSGPEEDLSNDERDNVKRRDVTKEAESDIEQMEDEDKQHTPRGASISAKLGIKDRAKKTTKNAKKTTKKEGMGPYPSDPITIPEHMKYVSLRYNCDKRYFEERTTKVAWDCGLWLKDLVVGRQLTMLYGNKRYAANIVGFAPTEEECRKLTDAHNIEEQLALWNRLEEMVDRRAKREEEAVRKREEEKNKVTKEFWEGCEMREKRERKQEQNGMDKDEEEMDAMSETPARRTRSRTRKTTIHLTMRRRRLKERKSESNQGYEDDERNEVKVQKRTKRRGNDHHLHNKNSRAAQADTNSVEVEAEANDDMGEQVHEMDTGDEPTVVFDLNAARIEEEKRREEYEKWKEEKERRRNDKAKKEEEKREQRRKRIMQKQQQELDRYRSRENEERRRIVKDGMGGDEAMLPPTTIRIPKRSSQDRKSGDGALADDTNVCRVKTEPAEETMETDEPPAPEATVVMKNSLFDKEESIDSKKRAIVQKKEEDCIVTKRDDEDTVAEEISTVGKTSANSDGGLKNSTDSLASRPIAPKKEITYAQAMWLKGEDVVVLSSDDDEEGNKTKEEEGRLKDDRIDKEAEDIRNTLDTMKTQATPTMKHGRGDLRLTSMSYVKYAGAAAKTLAARYNNSLPSYGSNQSSVSGVRPPYMLQPFGASTHGLVPTSSSFAHVMAPNPISTRTPVHISFNPHPWATTAFNNYYQSQRMGMNPLASSSSMQSAQNAVSSSSLADAPLMQLQQNVMPCHNQQSSSKSDEKFTMQDVDEVDAWLSTMMK</sequence>
<dbReference type="PANTHER" id="PTHR23184:SF9">
    <property type="entry name" value="TETRATRICOPEPTIDE REPEAT PROTEIN 14"/>
    <property type="match status" value="1"/>
</dbReference>